<comment type="similarity">
    <text evidence="2">Belongs to the TsaE family.</text>
</comment>
<evidence type="ECO:0000313" key="12">
    <source>
        <dbReference type="Proteomes" id="UP000664859"/>
    </source>
</evidence>
<keyword evidence="9" id="KW-0460">Magnesium</keyword>
<dbReference type="Proteomes" id="UP000664859">
    <property type="component" value="Unassembled WGS sequence"/>
</dbReference>
<comment type="caution">
    <text evidence="11">The sequence shown here is derived from an EMBL/GenBank/DDBJ whole genome shotgun (WGS) entry which is preliminary data.</text>
</comment>
<evidence type="ECO:0000256" key="9">
    <source>
        <dbReference type="ARBA" id="ARBA00022842"/>
    </source>
</evidence>
<dbReference type="PANTHER" id="PTHR33540">
    <property type="entry name" value="TRNA THREONYLCARBAMOYLADENOSINE BIOSYNTHESIS PROTEIN TSAE"/>
    <property type="match status" value="1"/>
</dbReference>
<evidence type="ECO:0000256" key="6">
    <source>
        <dbReference type="ARBA" id="ARBA00022723"/>
    </source>
</evidence>
<dbReference type="Pfam" id="PF02367">
    <property type="entry name" value="TsaE"/>
    <property type="match status" value="1"/>
</dbReference>
<dbReference type="Gene3D" id="3.40.50.300">
    <property type="entry name" value="P-loop containing nucleotide triphosphate hydrolases"/>
    <property type="match status" value="1"/>
</dbReference>
<name>A0A835Z1V9_9STRA</name>
<dbReference type="SUPFAM" id="SSF52540">
    <property type="entry name" value="P-loop containing nucleoside triphosphate hydrolases"/>
    <property type="match status" value="1"/>
</dbReference>
<dbReference type="GO" id="GO:0046872">
    <property type="term" value="F:metal ion binding"/>
    <property type="evidence" value="ECO:0007669"/>
    <property type="project" value="UniProtKB-KW"/>
</dbReference>
<evidence type="ECO:0000256" key="5">
    <source>
        <dbReference type="ARBA" id="ARBA00022694"/>
    </source>
</evidence>
<dbReference type="NCBIfam" id="TIGR00150">
    <property type="entry name" value="T6A_YjeE"/>
    <property type="match status" value="1"/>
</dbReference>
<sequence>MSLLASLPLRSHGFQRASTAAARVAQNSCTTKVSRSSTLPPILCIRCRQHQKQRSSFHRLSKRPVLGLDWSSTLLFSAETSRSYCTDSTTGQDQPPTYTSSLMIRSPESMEQLGQLLARGAEAGDVILLIGDLGTGKTCFSRGFIRECAEDPDLLVTSPSYLLDNTYEATDGTMVHHMDLYRLSGADDLHVLNIPEILSTSVCLVEWPDRLQHLTPSVRLEVRISATSGDCRFVELVGHGEWWQEAVSGAGAAFADANT</sequence>
<dbReference type="GO" id="GO:0002949">
    <property type="term" value="P:tRNA threonylcarbamoyladenosine modification"/>
    <property type="evidence" value="ECO:0007669"/>
    <property type="project" value="InterPro"/>
</dbReference>
<evidence type="ECO:0000256" key="1">
    <source>
        <dbReference type="ARBA" id="ARBA00004496"/>
    </source>
</evidence>
<evidence type="ECO:0000256" key="2">
    <source>
        <dbReference type="ARBA" id="ARBA00007599"/>
    </source>
</evidence>
<protein>
    <recommendedName>
        <fullName evidence="3">tRNA threonylcarbamoyladenosine biosynthesis protein TsaE</fullName>
    </recommendedName>
    <alternativeName>
        <fullName evidence="10">t(6)A37 threonylcarbamoyladenosine biosynthesis protein TsaE</fullName>
    </alternativeName>
</protein>
<dbReference type="OrthoDB" id="507945at2759"/>
<dbReference type="GO" id="GO:0005524">
    <property type="term" value="F:ATP binding"/>
    <property type="evidence" value="ECO:0007669"/>
    <property type="project" value="UniProtKB-KW"/>
</dbReference>
<proteinExistence type="inferred from homology"/>
<dbReference type="GO" id="GO:0005737">
    <property type="term" value="C:cytoplasm"/>
    <property type="evidence" value="ECO:0007669"/>
    <property type="project" value="UniProtKB-SubCell"/>
</dbReference>
<dbReference type="PANTHER" id="PTHR33540:SF2">
    <property type="entry name" value="TRNA THREONYLCARBAMOYLADENOSINE BIOSYNTHESIS PROTEIN TSAE"/>
    <property type="match status" value="1"/>
</dbReference>
<evidence type="ECO:0000313" key="11">
    <source>
        <dbReference type="EMBL" id="KAG5185972.1"/>
    </source>
</evidence>
<keyword evidence="7" id="KW-0547">Nucleotide-binding</keyword>
<dbReference type="InterPro" id="IPR027417">
    <property type="entry name" value="P-loop_NTPase"/>
</dbReference>
<keyword evidence="5" id="KW-0819">tRNA processing</keyword>
<reference evidence="11" key="1">
    <citation type="submission" date="2021-02" db="EMBL/GenBank/DDBJ databases">
        <title>First Annotated Genome of the Yellow-green Alga Tribonema minus.</title>
        <authorList>
            <person name="Mahan K.M."/>
        </authorList>
    </citation>
    <scope>NUCLEOTIDE SEQUENCE</scope>
    <source>
        <strain evidence="11">UTEX B ZZ1240</strain>
    </source>
</reference>
<evidence type="ECO:0000256" key="8">
    <source>
        <dbReference type="ARBA" id="ARBA00022840"/>
    </source>
</evidence>
<dbReference type="InterPro" id="IPR003442">
    <property type="entry name" value="T6A_TsaE"/>
</dbReference>
<gene>
    <name evidence="11" type="ORF">JKP88DRAFT_236223</name>
</gene>
<keyword evidence="4" id="KW-0963">Cytoplasm</keyword>
<dbReference type="EMBL" id="JAFCMP010000115">
    <property type="protein sequence ID" value="KAG5185972.1"/>
    <property type="molecule type" value="Genomic_DNA"/>
</dbReference>
<evidence type="ECO:0000256" key="3">
    <source>
        <dbReference type="ARBA" id="ARBA00019010"/>
    </source>
</evidence>
<dbReference type="AlphaFoldDB" id="A0A835Z1V9"/>
<keyword evidence="12" id="KW-1185">Reference proteome</keyword>
<keyword evidence="8" id="KW-0067">ATP-binding</keyword>
<evidence type="ECO:0000256" key="10">
    <source>
        <dbReference type="ARBA" id="ARBA00032441"/>
    </source>
</evidence>
<comment type="subcellular location">
    <subcellularLocation>
        <location evidence="1">Cytoplasm</location>
    </subcellularLocation>
</comment>
<evidence type="ECO:0000256" key="4">
    <source>
        <dbReference type="ARBA" id="ARBA00022490"/>
    </source>
</evidence>
<accession>A0A835Z1V9</accession>
<organism evidence="11 12">
    <name type="scientific">Tribonema minus</name>
    <dbReference type="NCBI Taxonomy" id="303371"/>
    <lineage>
        <taxon>Eukaryota</taxon>
        <taxon>Sar</taxon>
        <taxon>Stramenopiles</taxon>
        <taxon>Ochrophyta</taxon>
        <taxon>PX clade</taxon>
        <taxon>Xanthophyceae</taxon>
        <taxon>Tribonematales</taxon>
        <taxon>Tribonemataceae</taxon>
        <taxon>Tribonema</taxon>
    </lineage>
</organism>
<keyword evidence="6" id="KW-0479">Metal-binding</keyword>
<evidence type="ECO:0000256" key="7">
    <source>
        <dbReference type="ARBA" id="ARBA00022741"/>
    </source>
</evidence>